<name>A0A6I3XQJ5_9BURK</name>
<sequence>MAIWYPSASGTAMHDIGVTTQQVAIGGEVMGTSLPLIIVSHGTGGYAFSHYDTALALADAGFIVAALTHPGDNYKDQSRAVDILARPRHVTAAIDYMLREWRGRAALASDGIGIFGFSSGGFTALVNAGGIPDLARVPVHCTAHPGDFACRLLAEHVQRPIPVSSSKNLHDARIKAAVIAAPALGFTFDAAGLRNVNIPLQLWRAQDDDILPHPWYAEAVRHALPMAPEYHVVQGAGHFDFLAPCSEQLARIAPPICVSQAGFDRVAFHHSFNRKVVAFFSKALGKR</sequence>
<protein>
    <submittedName>
        <fullName evidence="4">Dienelactone hydrolase</fullName>
    </submittedName>
</protein>
<keyword evidence="2" id="KW-0442">Lipid degradation</keyword>
<dbReference type="PANTHER" id="PTHR10272">
    <property type="entry name" value="PLATELET-ACTIVATING FACTOR ACETYLHYDROLASE"/>
    <property type="match status" value="1"/>
</dbReference>
<dbReference type="GO" id="GO:0016042">
    <property type="term" value="P:lipid catabolic process"/>
    <property type="evidence" value="ECO:0007669"/>
    <property type="project" value="UniProtKB-KW"/>
</dbReference>
<dbReference type="PIRSF" id="PIRSF031982">
    <property type="entry name" value="UCP031982_abhydr"/>
    <property type="match status" value="1"/>
</dbReference>
<dbReference type="Proteomes" id="UP000431684">
    <property type="component" value="Unassembled WGS sequence"/>
</dbReference>
<dbReference type="SUPFAM" id="SSF53474">
    <property type="entry name" value="alpha/beta-Hydrolases"/>
    <property type="match status" value="1"/>
</dbReference>
<accession>A0A6I3XQJ5</accession>
<proteinExistence type="predicted"/>
<dbReference type="Gene3D" id="3.40.50.1820">
    <property type="entry name" value="alpha/beta hydrolase"/>
    <property type="match status" value="1"/>
</dbReference>
<evidence type="ECO:0000256" key="1">
    <source>
        <dbReference type="ARBA" id="ARBA00022801"/>
    </source>
</evidence>
<keyword evidence="5" id="KW-1185">Reference proteome</keyword>
<dbReference type="EMBL" id="WNWM01000002">
    <property type="protein sequence ID" value="MUI16071.1"/>
    <property type="molecule type" value="Genomic_DNA"/>
</dbReference>
<dbReference type="AlphaFoldDB" id="A0A6I3XQJ5"/>
<evidence type="ECO:0000313" key="4">
    <source>
        <dbReference type="EMBL" id="MUI16071.1"/>
    </source>
</evidence>
<organism evidence="4 5">
    <name type="scientific">Pseudoduganella dura</name>
    <dbReference type="NCBI Taxonomy" id="321982"/>
    <lineage>
        <taxon>Bacteria</taxon>
        <taxon>Pseudomonadati</taxon>
        <taxon>Pseudomonadota</taxon>
        <taxon>Betaproteobacteria</taxon>
        <taxon>Burkholderiales</taxon>
        <taxon>Oxalobacteraceae</taxon>
        <taxon>Telluria group</taxon>
        <taxon>Pseudoduganella</taxon>
    </lineage>
</organism>
<reference evidence="4 5" key="1">
    <citation type="submission" date="2019-11" db="EMBL/GenBank/DDBJ databases">
        <title>Draft Genome Sequences of Six Type Strains of the Genus Massilia.</title>
        <authorList>
            <person name="Miess H."/>
            <person name="Frediansyah A."/>
            <person name="Goeker M."/>
            <person name="Gross H."/>
        </authorList>
    </citation>
    <scope>NUCLEOTIDE SEQUENCE [LARGE SCALE GENOMIC DNA]</scope>
    <source>
        <strain evidence="4 5">DSM 17513</strain>
    </source>
</reference>
<comment type="caution">
    <text evidence="4">The sequence shown here is derived from an EMBL/GenBank/DDBJ whole genome shotgun (WGS) entry which is preliminary data.</text>
</comment>
<evidence type="ECO:0000256" key="2">
    <source>
        <dbReference type="ARBA" id="ARBA00022963"/>
    </source>
</evidence>
<evidence type="ECO:0000256" key="3">
    <source>
        <dbReference type="ARBA" id="ARBA00023098"/>
    </source>
</evidence>
<dbReference type="InterPro" id="IPR016986">
    <property type="entry name" value="UCP031982_abhydr"/>
</dbReference>
<dbReference type="GO" id="GO:0003847">
    <property type="term" value="F:1-alkyl-2-acetylglycerophosphocholine esterase activity"/>
    <property type="evidence" value="ECO:0007669"/>
    <property type="project" value="TreeGrafter"/>
</dbReference>
<dbReference type="InterPro" id="IPR029058">
    <property type="entry name" value="AB_hydrolase_fold"/>
</dbReference>
<evidence type="ECO:0000313" key="5">
    <source>
        <dbReference type="Proteomes" id="UP000431684"/>
    </source>
</evidence>
<keyword evidence="3" id="KW-0443">Lipid metabolism</keyword>
<dbReference type="OrthoDB" id="192696at2"/>
<gene>
    <name evidence="4" type="ORF">GJV26_26960</name>
</gene>
<dbReference type="PANTHER" id="PTHR10272:SF0">
    <property type="entry name" value="PLATELET-ACTIVATING FACTOR ACETYLHYDROLASE"/>
    <property type="match status" value="1"/>
</dbReference>
<keyword evidence="1 4" id="KW-0378">Hydrolase</keyword>